<dbReference type="OrthoDB" id="9781491at2"/>
<dbReference type="GO" id="GO:0008939">
    <property type="term" value="F:nicotinate-nucleotide-dimethylbenzimidazole phosphoribosyltransferase activity"/>
    <property type="evidence" value="ECO:0007669"/>
    <property type="project" value="UniProtKB-UniRule"/>
</dbReference>
<accession>A0A1J1E191</accession>
<dbReference type="NCBIfam" id="NF000996">
    <property type="entry name" value="PRK00105.1"/>
    <property type="match status" value="1"/>
</dbReference>
<dbReference type="PANTHER" id="PTHR43463:SF1">
    <property type="entry name" value="NICOTINATE-NUCLEOTIDE--DIMETHYLBENZIMIDAZOLE PHOSPHORIBOSYLTRANSFERASE"/>
    <property type="match status" value="1"/>
</dbReference>
<dbReference type="AlphaFoldDB" id="A0A1J1E191"/>
<name>A0A1J1E191_9BACT</name>
<comment type="pathway">
    <text evidence="1 10">Nucleoside biosynthesis; alpha-ribazole biosynthesis; alpha-ribazole from 5,6-dimethylbenzimidazole: step 1/2.</text>
</comment>
<evidence type="ECO:0000256" key="10">
    <source>
        <dbReference type="HAMAP-Rule" id="MF_00230"/>
    </source>
</evidence>
<evidence type="ECO:0000256" key="4">
    <source>
        <dbReference type="ARBA" id="ARBA00015486"/>
    </source>
</evidence>
<dbReference type="PANTHER" id="PTHR43463">
    <property type="entry name" value="NICOTINATE-NUCLEOTIDE--DIMETHYLBENZIMIDAZOLE PHOSPHORIBOSYLTRANSFERASE"/>
    <property type="match status" value="1"/>
</dbReference>
<keyword evidence="7 10" id="KW-0808">Transferase</keyword>
<keyword evidence="5 10" id="KW-0169">Cobalamin biosynthesis</keyword>
<evidence type="ECO:0000256" key="5">
    <source>
        <dbReference type="ARBA" id="ARBA00022573"/>
    </source>
</evidence>
<dbReference type="NCBIfam" id="TIGR03160">
    <property type="entry name" value="cobT_DBIPRT"/>
    <property type="match status" value="1"/>
</dbReference>
<dbReference type="InterPro" id="IPR003200">
    <property type="entry name" value="Nict_dMeBzImd_PRibTrfase"/>
</dbReference>
<dbReference type="Proteomes" id="UP000242645">
    <property type="component" value="Chromosome"/>
</dbReference>
<evidence type="ECO:0000256" key="8">
    <source>
        <dbReference type="ARBA" id="ARBA00030686"/>
    </source>
</evidence>
<evidence type="ECO:0000256" key="9">
    <source>
        <dbReference type="ARBA" id="ARBA00047340"/>
    </source>
</evidence>
<sequence>MERILSSLHIKPLQERHLAQAQTRLDSLTKPRGSLGRLEELAKRLFAMREGQMPLIVNPAIMLTVAADHGVAAQNVSPVPQAVTRQMTHNFLNGGAAVNALCHAVGMDLRVIDAGCAGGPFEPHPMLLDKRLGNGTTDISLGPAMPREICLKGLASGVSTAADCVRQGYACLGVGEMGIANSTAAAALYCALLTLDPDAAVGPGAGADAAMVRHKVGVVRQALSANAEILRSGDPVNALAALGGFEIVLLCGLMLGAAAQRLPVLVDGFICGAAYAAALKICPEAASCAVLAHTSAEPGHAKALAKLTGDAKPLLDLGMRLGEGTGAAAAYPLLRCAAAAFNDMATFNAAGVTVD</sequence>
<feature type="active site" description="Proton acceptor" evidence="10">
    <location>
        <position position="323"/>
    </location>
</feature>
<proteinExistence type="inferred from homology"/>
<dbReference type="CDD" id="cd02439">
    <property type="entry name" value="DMB-PRT_CobT"/>
    <property type="match status" value="1"/>
</dbReference>
<dbReference type="KEGG" id="dtr:RSDT_0131"/>
<evidence type="ECO:0000256" key="1">
    <source>
        <dbReference type="ARBA" id="ARBA00005049"/>
    </source>
</evidence>
<evidence type="ECO:0000256" key="3">
    <source>
        <dbReference type="ARBA" id="ARBA00011991"/>
    </source>
</evidence>
<dbReference type="GO" id="GO:0009236">
    <property type="term" value="P:cobalamin biosynthetic process"/>
    <property type="evidence" value="ECO:0007669"/>
    <property type="project" value="UniProtKB-UniRule"/>
</dbReference>
<dbReference type="UniPathway" id="UPA00061">
    <property type="reaction ID" value="UER00516"/>
</dbReference>
<gene>
    <name evidence="10 11" type="primary">cobT</name>
    <name evidence="11" type="ORF">RSDT_0131</name>
</gene>
<evidence type="ECO:0000256" key="7">
    <source>
        <dbReference type="ARBA" id="ARBA00022679"/>
    </source>
</evidence>
<protein>
    <recommendedName>
        <fullName evidence="4 10">Nicotinate-nucleotide--dimethylbenzimidazole phosphoribosyltransferase</fullName>
        <shortName evidence="10">NN:DBI PRT</shortName>
        <ecNumber evidence="3 10">2.4.2.21</ecNumber>
    </recommendedName>
    <alternativeName>
        <fullName evidence="8 10">N(1)-alpha-phosphoribosyltransferase</fullName>
    </alternativeName>
</protein>
<dbReference type="InterPro" id="IPR036087">
    <property type="entry name" value="Nict_dMeBzImd_PRibTrfase_sf"/>
</dbReference>
<dbReference type="SUPFAM" id="SSF52733">
    <property type="entry name" value="Nicotinate mononucleotide:5,6-dimethylbenzimidazole phosphoribosyltransferase (CobT)"/>
    <property type="match status" value="1"/>
</dbReference>
<dbReference type="HAMAP" id="MF_00230">
    <property type="entry name" value="CobT"/>
    <property type="match status" value="1"/>
</dbReference>
<dbReference type="Gene3D" id="1.10.1610.10">
    <property type="match status" value="1"/>
</dbReference>
<keyword evidence="12" id="KW-1185">Reference proteome</keyword>
<dbReference type="FunFam" id="3.40.50.10210:FF:000001">
    <property type="entry name" value="Nicotinate-nucleotide--dimethylbenzimidazole phosphoribosyltransferase"/>
    <property type="match status" value="1"/>
</dbReference>
<dbReference type="EC" id="2.4.2.21" evidence="3 10"/>
<comment type="similarity">
    <text evidence="2 10">Belongs to the CobT family.</text>
</comment>
<dbReference type="Gene3D" id="3.40.50.10210">
    <property type="match status" value="1"/>
</dbReference>
<dbReference type="RefSeq" id="WP_096399189.1">
    <property type="nucleotide sequence ID" value="NZ_AP017368.1"/>
</dbReference>
<evidence type="ECO:0000313" key="11">
    <source>
        <dbReference type="EMBL" id="BAV91643.1"/>
    </source>
</evidence>
<dbReference type="EMBL" id="AP017368">
    <property type="protein sequence ID" value="BAV91643.1"/>
    <property type="molecule type" value="Genomic_DNA"/>
</dbReference>
<keyword evidence="6 10" id="KW-0328">Glycosyltransferase</keyword>
<organism evidence="11 12">
    <name type="scientific">Candidatus Desulfovibrio trichonymphae</name>
    <dbReference type="NCBI Taxonomy" id="1725232"/>
    <lineage>
        <taxon>Bacteria</taxon>
        <taxon>Pseudomonadati</taxon>
        <taxon>Thermodesulfobacteriota</taxon>
        <taxon>Desulfovibrionia</taxon>
        <taxon>Desulfovibrionales</taxon>
        <taxon>Desulfovibrionaceae</taxon>
        <taxon>Desulfovibrio</taxon>
    </lineage>
</organism>
<dbReference type="Pfam" id="PF02277">
    <property type="entry name" value="DBI_PRT"/>
    <property type="match status" value="1"/>
</dbReference>
<evidence type="ECO:0000313" key="12">
    <source>
        <dbReference type="Proteomes" id="UP000242645"/>
    </source>
</evidence>
<comment type="catalytic activity">
    <reaction evidence="9 10">
        <text>5,6-dimethylbenzimidazole + nicotinate beta-D-ribonucleotide = alpha-ribazole 5'-phosphate + nicotinate + H(+)</text>
        <dbReference type="Rhea" id="RHEA:11196"/>
        <dbReference type="ChEBI" id="CHEBI:15378"/>
        <dbReference type="ChEBI" id="CHEBI:15890"/>
        <dbReference type="ChEBI" id="CHEBI:32544"/>
        <dbReference type="ChEBI" id="CHEBI:57502"/>
        <dbReference type="ChEBI" id="CHEBI:57918"/>
        <dbReference type="EC" id="2.4.2.21"/>
    </reaction>
</comment>
<dbReference type="InterPro" id="IPR023195">
    <property type="entry name" value="Nict_dMeBzImd_PRibTrfase_N"/>
</dbReference>
<comment type="function">
    <text evidence="10">Catalyzes the synthesis of alpha-ribazole-5'-phosphate from nicotinate mononucleotide (NAMN) and 5,6-dimethylbenzimidazole (DMB).</text>
</comment>
<evidence type="ECO:0000256" key="2">
    <source>
        <dbReference type="ARBA" id="ARBA00007110"/>
    </source>
</evidence>
<reference evidence="11 12" key="1">
    <citation type="journal article" date="2017" name="ISME J.">
        <title>Genome of 'Ca. Desulfovibrio trichonymphae', an H2-oxidizing bacterium in a tripartite symbiotic system within a protist cell in the termite gut.</title>
        <authorList>
            <person name="Kuwahara H."/>
            <person name="Yuki M."/>
            <person name="Izawa K."/>
            <person name="Ohkuma M."/>
            <person name="Hongoh Y."/>
        </authorList>
    </citation>
    <scope>NUCLEOTIDE SEQUENCE [LARGE SCALE GENOMIC DNA]</scope>
    <source>
        <strain evidence="11 12">Rs-N31</strain>
    </source>
</reference>
<dbReference type="InterPro" id="IPR017846">
    <property type="entry name" value="Nict_dMeBzImd_PRibTrfase_bact"/>
</dbReference>
<evidence type="ECO:0000256" key="6">
    <source>
        <dbReference type="ARBA" id="ARBA00022676"/>
    </source>
</evidence>